<gene>
    <name evidence="2" type="ORF">SEMRO_147_G067910.1</name>
</gene>
<evidence type="ECO:0000313" key="3">
    <source>
        <dbReference type="Proteomes" id="UP001153069"/>
    </source>
</evidence>
<feature type="region of interest" description="Disordered" evidence="1">
    <location>
        <begin position="85"/>
        <end position="231"/>
    </location>
</feature>
<feature type="compositionally biased region" description="Polar residues" evidence="1">
    <location>
        <begin position="444"/>
        <end position="463"/>
    </location>
</feature>
<comment type="caution">
    <text evidence="2">The sequence shown here is derived from an EMBL/GenBank/DDBJ whole genome shotgun (WGS) entry which is preliminary data.</text>
</comment>
<feature type="compositionally biased region" description="Basic and acidic residues" evidence="1">
    <location>
        <begin position="28"/>
        <end position="40"/>
    </location>
</feature>
<name>A0A9N8DHG5_9STRA</name>
<accession>A0A9N8DHG5</accession>
<evidence type="ECO:0000313" key="2">
    <source>
        <dbReference type="EMBL" id="CAB9502822.1"/>
    </source>
</evidence>
<sequence length="491" mass="54161">MKDTNDDTSDRIDFSRLGFEIAVPASDESSHAHHEPEQRGEGSLYRQHSSKQTHSQKDDEECLGYSIVAADNVSCVSFDSYVDDLSDDESYVPPRRNMPTKSYPRRTSYRCARSDSQGQITSADLGYEPATTTSHQHPSPADLGYGEEAAPSRPGYGEDTSPIRRLSMGRPVSNRRSMKLGGEQRRLTNDSMISSRFSRRRSTCSGTTNSSMTSGKMRRAHNKGRSISQRERMVNRSAARRLSRKPTAQVPVAATCGGGNTAAQQTLQDLGCSELFLDPRRRMPRKVSLEYGNDCGSVSKCHQPRCVSLEFDNSSMSSGGALMPRRVSLKYDQRAEDEESCRVLRRRGSLDYSVGTSCLPRRGSMGIASAHDHNPDGTCRDKTSRRRASCGRNQTYFTDTSTGNGRRGSGCSGCTPPRQNSNNSKDTRISRRSSIAHIPRKQIKNGTNNKDSSTSPKRTSQGSVLGGHRLRLQNVGAVEYLTRESMVGRSA</sequence>
<feature type="region of interest" description="Disordered" evidence="1">
    <location>
        <begin position="362"/>
        <end position="470"/>
    </location>
</feature>
<dbReference type="EMBL" id="CAICTM010000146">
    <property type="protein sequence ID" value="CAB9502822.1"/>
    <property type="molecule type" value="Genomic_DNA"/>
</dbReference>
<feature type="region of interest" description="Disordered" evidence="1">
    <location>
        <begin position="23"/>
        <end position="59"/>
    </location>
</feature>
<protein>
    <submittedName>
        <fullName evidence="2">Uncharacterized protein</fullName>
    </submittedName>
</protein>
<evidence type="ECO:0000256" key="1">
    <source>
        <dbReference type="SAM" id="MobiDB-lite"/>
    </source>
</evidence>
<dbReference type="AlphaFoldDB" id="A0A9N8DHG5"/>
<organism evidence="2 3">
    <name type="scientific">Seminavis robusta</name>
    <dbReference type="NCBI Taxonomy" id="568900"/>
    <lineage>
        <taxon>Eukaryota</taxon>
        <taxon>Sar</taxon>
        <taxon>Stramenopiles</taxon>
        <taxon>Ochrophyta</taxon>
        <taxon>Bacillariophyta</taxon>
        <taxon>Bacillariophyceae</taxon>
        <taxon>Bacillariophycidae</taxon>
        <taxon>Naviculales</taxon>
        <taxon>Naviculaceae</taxon>
        <taxon>Seminavis</taxon>
    </lineage>
</organism>
<keyword evidence="3" id="KW-1185">Reference proteome</keyword>
<proteinExistence type="predicted"/>
<reference evidence="2" key="1">
    <citation type="submission" date="2020-06" db="EMBL/GenBank/DDBJ databases">
        <authorList>
            <consortium name="Plant Systems Biology data submission"/>
        </authorList>
    </citation>
    <scope>NUCLEOTIDE SEQUENCE</scope>
    <source>
        <strain evidence="2">D6</strain>
    </source>
</reference>
<dbReference type="Proteomes" id="UP001153069">
    <property type="component" value="Unassembled WGS sequence"/>
</dbReference>
<feature type="compositionally biased region" description="Basic and acidic residues" evidence="1">
    <location>
        <begin position="370"/>
        <end position="382"/>
    </location>
</feature>